<dbReference type="EMBL" id="AP029612">
    <property type="protein sequence ID" value="BFG71396.1"/>
    <property type="molecule type" value="Genomic_DNA"/>
</dbReference>
<keyword evidence="1" id="KW-0812">Transmembrane</keyword>
<evidence type="ECO:0000313" key="2">
    <source>
        <dbReference type="EMBL" id="BFG71396.1"/>
    </source>
</evidence>
<protein>
    <recommendedName>
        <fullName evidence="3">YcxB-like protein domain-containing protein</fullName>
    </recommendedName>
</protein>
<keyword evidence="1" id="KW-1133">Transmembrane helix</keyword>
<feature type="transmembrane region" description="Helical" evidence="1">
    <location>
        <begin position="16"/>
        <end position="36"/>
    </location>
</feature>
<evidence type="ECO:0000256" key="1">
    <source>
        <dbReference type="SAM" id="Phobius"/>
    </source>
</evidence>
<sequence length="169" mass="19986">MPEPKSYTAYYKPVPLGFWFYFWIIIVPIAAGLNVFRMVFPFEGDEDFFSRWVFTSAQLIILYGFLERLYQQYKNSKINNCFIKVDDEGISWRLPKPAMGAKEREIIVWSDIKKIVVDEKKVTVKYMSTYFSDTIPFETIIEEDKALLIEALNDQIQFRSIPYENRMAA</sequence>
<dbReference type="AlphaFoldDB" id="A0AAT9GLB8"/>
<reference evidence="2" key="1">
    <citation type="submission" date="2024-02" db="EMBL/GenBank/DDBJ databases">
        <title>Sediminibacterium planktonica sp. nov. and Sediminibacterium longus sp. nov., isolated from surface lake and river water.</title>
        <authorList>
            <person name="Watanabe K."/>
            <person name="Takemine S."/>
            <person name="Ishii Y."/>
            <person name="Ogata Y."/>
            <person name="Shindo C."/>
            <person name="Suda W."/>
        </authorList>
    </citation>
    <scope>NUCLEOTIDE SEQUENCE</scope>
    <source>
        <strain evidence="2">KACHI17</strain>
    </source>
</reference>
<feature type="transmembrane region" description="Helical" evidence="1">
    <location>
        <begin position="48"/>
        <end position="66"/>
    </location>
</feature>
<organism evidence="2">
    <name type="scientific">Sediminibacterium sp. KACHI17</name>
    <dbReference type="NCBI Taxonomy" id="1751071"/>
    <lineage>
        <taxon>Bacteria</taxon>
        <taxon>Pseudomonadati</taxon>
        <taxon>Bacteroidota</taxon>
        <taxon>Chitinophagia</taxon>
        <taxon>Chitinophagales</taxon>
        <taxon>Chitinophagaceae</taxon>
        <taxon>Sediminibacterium</taxon>
    </lineage>
</organism>
<proteinExistence type="predicted"/>
<name>A0AAT9GLB8_9BACT</name>
<accession>A0AAT9GLB8</accession>
<gene>
    <name evidence="2" type="ORF">KACHI17_22770</name>
</gene>
<evidence type="ECO:0008006" key="3">
    <source>
        <dbReference type="Google" id="ProtNLM"/>
    </source>
</evidence>
<keyword evidence="1" id="KW-0472">Membrane</keyword>
<dbReference type="RefSeq" id="WP_353549029.1">
    <property type="nucleotide sequence ID" value="NZ_AP029612.1"/>
</dbReference>